<evidence type="ECO:0000313" key="3">
    <source>
        <dbReference type="EMBL" id="AHG87667.1"/>
    </source>
</evidence>
<evidence type="ECO:0000256" key="1">
    <source>
        <dbReference type="ARBA" id="ARBA00022801"/>
    </source>
</evidence>
<dbReference type="Proteomes" id="UP000019151">
    <property type="component" value="Chromosome"/>
</dbReference>
<evidence type="ECO:0000259" key="2">
    <source>
        <dbReference type="Pfam" id="PF12146"/>
    </source>
</evidence>
<dbReference type="GO" id="GO:0004252">
    <property type="term" value="F:serine-type endopeptidase activity"/>
    <property type="evidence" value="ECO:0007669"/>
    <property type="project" value="InterPro"/>
</dbReference>
<proteinExistence type="predicted"/>
<dbReference type="eggNOG" id="COG1073">
    <property type="taxonomic scope" value="Bacteria"/>
</dbReference>
<keyword evidence="1" id="KW-0378">Hydrolase</keyword>
<dbReference type="AlphaFoldDB" id="W0RB29"/>
<dbReference type="Gene3D" id="3.40.50.1820">
    <property type="entry name" value="alpha/beta hydrolase"/>
    <property type="match status" value="1"/>
</dbReference>
<dbReference type="InterPro" id="IPR002471">
    <property type="entry name" value="Pept_S9_AS"/>
</dbReference>
<dbReference type="FunCoup" id="W0RB29">
    <property type="interactions" value="32"/>
</dbReference>
<sequence length="312" mass="33895">MRDRFRLTRVRRWAPWLALAPVALVGALAGAIAWRVSARVRATLHPPRAPIVAPDGLTDVRDVRFAAADGIELHGWYVPSRNGAAVILGHGWGADRGAMLPEARALAERGYGVLLFDWRGHGESGGTRTTWGVDEQRDFDAAIAFVTARPDVDSTRIGAIGFSMGGMVVAQVAERDPRVRAVAVEGAFTSLEDEMRHDEGKWKWWSGSVAVWTLRLAGVAVERERPIDGICRLSPRPLLVIDGSVDADLPVSVARHMYAQACAPKQLWIIPGATHRTYAASAGREFGARLGAFFDDGLRPRDGRGLTAARVP</sequence>
<dbReference type="EMBL" id="CP007128">
    <property type="protein sequence ID" value="AHG87667.1"/>
    <property type="molecule type" value="Genomic_DNA"/>
</dbReference>
<dbReference type="GO" id="GO:0006508">
    <property type="term" value="P:proteolysis"/>
    <property type="evidence" value="ECO:0007669"/>
    <property type="project" value="InterPro"/>
</dbReference>
<gene>
    <name evidence="3" type="ORF">J421_0130</name>
</gene>
<dbReference type="InterPro" id="IPR022742">
    <property type="entry name" value="Hydrolase_4"/>
</dbReference>
<dbReference type="PROSITE" id="PS00708">
    <property type="entry name" value="PRO_ENDOPEP_SER"/>
    <property type="match status" value="1"/>
</dbReference>
<dbReference type="HOGENOM" id="CLU_029375_6_2_0"/>
<name>W0RB29_9BACT</name>
<dbReference type="InParanoid" id="W0RB29"/>
<keyword evidence="4" id="KW-1185">Reference proteome</keyword>
<evidence type="ECO:0000313" key="4">
    <source>
        <dbReference type="Proteomes" id="UP000019151"/>
    </source>
</evidence>
<dbReference type="GO" id="GO:0052689">
    <property type="term" value="F:carboxylic ester hydrolase activity"/>
    <property type="evidence" value="ECO:0007669"/>
    <property type="project" value="UniProtKB-ARBA"/>
</dbReference>
<dbReference type="SUPFAM" id="SSF53474">
    <property type="entry name" value="alpha/beta-Hydrolases"/>
    <property type="match status" value="1"/>
</dbReference>
<dbReference type="RefSeq" id="WP_025409224.1">
    <property type="nucleotide sequence ID" value="NZ_CP007128.1"/>
</dbReference>
<feature type="domain" description="Serine aminopeptidase S33" evidence="2">
    <location>
        <begin position="84"/>
        <end position="212"/>
    </location>
</feature>
<dbReference type="InterPro" id="IPR029058">
    <property type="entry name" value="AB_hydrolase_fold"/>
</dbReference>
<protein>
    <recommendedName>
        <fullName evidence="2">Serine aminopeptidase S33 domain-containing protein</fullName>
    </recommendedName>
</protein>
<dbReference type="InterPro" id="IPR050261">
    <property type="entry name" value="FrsA_esterase"/>
</dbReference>
<dbReference type="Pfam" id="PF12146">
    <property type="entry name" value="Hydrolase_4"/>
    <property type="match status" value="1"/>
</dbReference>
<dbReference type="PANTHER" id="PTHR22946">
    <property type="entry name" value="DIENELACTONE HYDROLASE DOMAIN-CONTAINING PROTEIN-RELATED"/>
    <property type="match status" value="1"/>
</dbReference>
<dbReference type="PANTHER" id="PTHR22946:SF9">
    <property type="entry name" value="POLYKETIDE TRANSFERASE AF380"/>
    <property type="match status" value="1"/>
</dbReference>
<reference evidence="3 4" key="1">
    <citation type="journal article" date="2014" name="Genome Announc.">
        <title>Genome Sequence and Methylome of Soil Bacterium Gemmatirosa kalamazoonensis KBS708T, a Member of the Rarely Cultivated Gemmatimonadetes Phylum.</title>
        <authorList>
            <person name="Debruyn J.M."/>
            <person name="Radosevich M."/>
            <person name="Wommack K.E."/>
            <person name="Polson S.W."/>
            <person name="Hauser L.J."/>
            <person name="Fawaz M.N."/>
            <person name="Korlach J."/>
            <person name="Tsai Y.C."/>
        </authorList>
    </citation>
    <scope>NUCLEOTIDE SEQUENCE [LARGE SCALE GENOMIC DNA]</scope>
    <source>
        <strain evidence="3 4">KBS708</strain>
    </source>
</reference>
<dbReference type="KEGG" id="gba:J421_0130"/>
<dbReference type="OrthoDB" id="9798884at2"/>
<accession>W0RB29</accession>
<dbReference type="STRING" id="861299.J421_0130"/>
<organism evidence="3 4">
    <name type="scientific">Gemmatirosa kalamazoonensis</name>
    <dbReference type="NCBI Taxonomy" id="861299"/>
    <lineage>
        <taxon>Bacteria</taxon>
        <taxon>Pseudomonadati</taxon>
        <taxon>Gemmatimonadota</taxon>
        <taxon>Gemmatimonadia</taxon>
        <taxon>Gemmatimonadales</taxon>
        <taxon>Gemmatimonadaceae</taxon>
        <taxon>Gemmatirosa</taxon>
    </lineage>
</organism>